<dbReference type="PANTHER" id="PTHR43757">
    <property type="entry name" value="AMINOMETHYLTRANSFERASE"/>
    <property type="match status" value="1"/>
</dbReference>
<proteinExistence type="predicted"/>
<dbReference type="Pfam" id="PF09347">
    <property type="entry name" value="DUF1989"/>
    <property type="match status" value="1"/>
</dbReference>
<feature type="domain" description="Aminomethyltransferase C-terminal" evidence="2">
    <location>
        <begin position="702"/>
        <end position="783"/>
    </location>
</feature>
<dbReference type="InterPro" id="IPR018959">
    <property type="entry name" value="DUF1989"/>
</dbReference>
<keyword evidence="5" id="KW-1185">Reference proteome</keyword>
<dbReference type="InterPro" id="IPR029043">
    <property type="entry name" value="GcvT/YgfZ_C"/>
</dbReference>
<feature type="domain" description="DUF1989" evidence="3">
    <location>
        <begin position="196"/>
        <end position="363"/>
    </location>
</feature>
<organism evidence="4 5">
    <name type="scientific">Roseovarius faecimaris</name>
    <dbReference type="NCBI Taxonomy" id="2494550"/>
    <lineage>
        <taxon>Bacteria</taxon>
        <taxon>Pseudomonadati</taxon>
        <taxon>Pseudomonadota</taxon>
        <taxon>Alphaproteobacteria</taxon>
        <taxon>Rhodobacterales</taxon>
        <taxon>Roseobacteraceae</taxon>
        <taxon>Roseovarius</taxon>
    </lineage>
</organism>
<evidence type="ECO:0000313" key="4">
    <source>
        <dbReference type="EMBL" id="QGX97152.1"/>
    </source>
</evidence>
<sequence length="801" mass="87454">MNKPQTITPVFETPYERAGVITPGLPILPHGTERHPVPGGGSRAVPVYKGDEISVLDRDGLQPGELVFFTPDGTSDAGMLGARAAGPANGVISVLANGSRSGAKVAKALDSAGFDLGRAEAIRIFPDGSRPGDMETFHASCDGLLIVAAPGGMMHPGEQNPPTELILYIRRADPNAGKEDIGPPDPLADPLVDINIQPGEAKSYEVKKGQFIQILDVKGRECSDFQAFSLRALDKGLEREIDPTTTRSLMGNLYPAPGIFSKYWSSDQEPLVEIIQDTCGRHDTFGLACTARYYDDLGYPGHVNCSENMNTDLAQYGIRPRGGWPAINFFFNTMLDDTNAIGMNDPWSRPGDYVLLQALTDMICVSTACPCDVDPANGWNPTDIQVRTYGAGEDFSRSVGYRKSAEADLEETKKTGFHDCFARHTRDFVEYAGYWLPNQMTNHGALAEYWACREKAAIMDLSPLRKYEVTGPDAEKLMQYCVTRNVKKLAVGQLTYTAMCYEHGGMIDDGTLFRLGEENFRWIGGNDTSGLWLQEQGRKLGLNVWVRSSTDQLHNVAIQGPLSRDILREVLWTAPTNPTVDELGMFRFCVARLGDVAGIPVVLGRAGYSGELGYEVFCHPKHAVEVFDAIWKVGEPMGLTPFGLAALDMVRIEAGLIFAGSEFDDQTDPFEAGIGFTVPLKTKEDDFIGRAALEERKAHPHRKLVGLEVEGGIVASPGDCVRIGKAQVGEITSAMKSPILGKNIALARVSVTHSEPGTEIEIGQLDGLQKRLRARVVPYPHFDPTKERVKGNYEKELVPGE</sequence>
<dbReference type="KEGG" id="rom:EI983_02195"/>
<gene>
    <name evidence="4" type="ORF">EI983_02195</name>
</gene>
<dbReference type="InterPro" id="IPR006222">
    <property type="entry name" value="GCVT_N"/>
</dbReference>
<dbReference type="InterPro" id="IPR028896">
    <property type="entry name" value="GcvT/YgfZ/DmdA"/>
</dbReference>
<dbReference type="InterPro" id="IPR013977">
    <property type="entry name" value="GcvT_C"/>
</dbReference>
<evidence type="ECO:0000259" key="2">
    <source>
        <dbReference type="Pfam" id="PF08669"/>
    </source>
</evidence>
<evidence type="ECO:0000259" key="3">
    <source>
        <dbReference type="Pfam" id="PF09347"/>
    </source>
</evidence>
<feature type="domain" description="GCVT N-terminal" evidence="1">
    <location>
        <begin position="417"/>
        <end position="681"/>
    </location>
</feature>
<name>A0A6I6ILI2_9RHOB</name>
<dbReference type="SUPFAM" id="SSF101790">
    <property type="entry name" value="Aminomethyltransferase beta-barrel domain"/>
    <property type="match status" value="1"/>
</dbReference>
<evidence type="ECO:0000259" key="1">
    <source>
        <dbReference type="Pfam" id="PF01571"/>
    </source>
</evidence>
<evidence type="ECO:0000313" key="5">
    <source>
        <dbReference type="Proteomes" id="UP000428330"/>
    </source>
</evidence>
<dbReference type="Gene3D" id="3.30.1360.120">
    <property type="entry name" value="Probable tRNA modification gtpase trme, domain 1"/>
    <property type="match status" value="1"/>
</dbReference>
<dbReference type="Pfam" id="PF01571">
    <property type="entry name" value="GCV_T"/>
    <property type="match status" value="1"/>
</dbReference>
<dbReference type="InterPro" id="IPR027266">
    <property type="entry name" value="TrmE/GcvT-like"/>
</dbReference>
<accession>A0A6I6ILI2</accession>
<dbReference type="Pfam" id="PF08669">
    <property type="entry name" value="GCV_T_C"/>
    <property type="match status" value="1"/>
</dbReference>
<dbReference type="AlphaFoldDB" id="A0A6I6ILI2"/>
<protein>
    <submittedName>
        <fullName evidence="4">DUF1989 domain-containing protein</fullName>
    </submittedName>
</protein>
<dbReference type="OrthoDB" id="9772660at2"/>
<reference evidence="5" key="1">
    <citation type="submission" date="2018-12" db="EMBL/GenBank/DDBJ databases">
        <title>Complete genome sequence of Roseovarius sp. MME-070.</title>
        <authorList>
            <person name="Nam Y.-D."/>
            <person name="Kang J."/>
            <person name="Chung W.-H."/>
            <person name="Park Y.S."/>
        </authorList>
    </citation>
    <scope>NUCLEOTIDE SEQUENCE [LARGE SCALE GENOMIC DNA]</scope>
    <source>
        <strain evidence="5">MME-070</strain>
    </source>
</reference>
<dbReference type="PANTHER" id="PTHR43757:SF2">
    <property type="entry name" value="AMINOMETHYLTRANSFERASE, MITOCHONDRIAL"/>
    <property type="match status" value="1"/>
</dbReference>
<dbReference type="EMBL" id="CP034348">
    <property type="protein sequence ID" value="QGX97152.1"/>
    <property type="molecule type" value="Genomic_DNA"/>
</dbReference>
<dbReference type="RefSeq" id="WP_157705657.1">
    <property type="nucleotide sequence ID" value="NZ_CP034348.1"/>
</dbReference>
<dbReference type="SUPFAM" id="SSF103025">
    <property type="entry name" value="Folate-binding domain"/>
    <property type="match status" value="1"/>
</dbReference>
<dbReference type="Proteomes" id="UP000428330">
    <property type="component" value="Chromosome"/>
</dbReference>